<gene>
    <name evidence="2" type="ORF">M422DRAFT_183346</name>
</gene>
<proteinExistence type="predicted"/>
<sequence>FGFRMTSTRKDIQANRKLYDRLKKDNAFVFKDPENRKGLYEGDVIQLALNVMWFASSKHEGITFGIYFRPIPFSTIALIFTTVSNIDFDTLN</sequence>
<dbReference type="AlphaFoldDB" id="A0A0C9TT12"/>
<evidence type="ECO:0000259" key="1">
    <source>
        <dbReference type="Pfam" id="PF20149"/>
    </source>
</evidence>
<dbReference type="EMBL" id="KN837213">
    <property type="protein sequence ID" value="KIJ33398.1"/>
    <property type="molecule type" value="Genomic_DNA"/>
</dbReference>
<dbReference type="HOGENOM" id="CLU_175965_0_0_1"/>
<reference evidence="2 3" key="1">
    <citation type="submission" date="2014-06" db="EMBL/GenBank/DDBJ databases">
        <title>Evolutionary Origins and Diversification of the Mycorrhizal Mutualists.</title>
        <authorList>
            <consortium name="DOE Joint Genome Institute"/>
            <consortium name="Mycorrhizal Genomics Consortium"/>
            <person name="Kohler A."/>
            <person name="Kuo A."/>
            <person name="Nagy L.G."/>
            <person name="Floudas D."/>
            <person name="Copeland A."/>
            <person name="Barry K.W."/>
            <person name="Cichocki N."/>
            <person name="Veneault-Fourrey C."/>
            <person name="LaButti K."/>
            <person name="Lindquist E.A."/>
            <person name="Lipzen A."/>
            <person name="Lundell T."/>
            <person name="Morin E."/>
            <person name="Murat C."/>
            <person name="Riley R."/>
            <person name="Ohm R."/>
            <person name="Sun H."/>
            <person name="Tunlid A."/>
            <person name="Henrissat B."/>
            <person name="Grigoriev I.V."/>
            <person name="Hibbett D.S."/>
            <person name="Martin F."/>
        </authorList>
    </citation>
    <scope>NUCLEOTIDE SEQUENCE [LARGE SCALE GENOMIC DNA]</scope>
    <source>
        <strain evidence="2 3">SS14</strain>
    </source>
</reference>
<dbReference type="InterPro" id="IPR045341">
    <property type="entry name" value="DUF6532"/>
</dbReference>
<accession>A0A0C9TT12</accession>
<dbReference type="Proteomes" id="UP000054279">
    <property type="component" value="Unassembled WGS sequence"/>
</dbReference>
<dbReference type="Pfam" id="PF20149">
    <property type="entry name" value="DUF6532"/>
    <property type="match status" value="1"/>
</dbReference>
<dbReference type="OrthoDB" id="3257342at2759"/>
<name>A0A0C9TT12_SPHS4</name>
<evidence type="ECO:0000313" key="3">
    <source>
        <dbReference type="Proteomes" id="UP000054279"/>
    </source>
</evidence>
<keyword evidence="3" id="KW-1185">Reference proteome</keyword>
<evidence type="ECO:0000313" key="2">
    <source>
        <dbReference type="EMBL" id="KIJ33398.1"/>
    </source>
</evidence>
<feature type="domain" description="DUF6532" evidence="1">
    <location>
        <begin position="2"/>
        <end position="85"/>
    </location>
</feature>
<organism evidence="2 3">
    <name type="scientific">Sphaerobolus stellatus (strain SS14)</name>
    <dbReference type="NCBI Taxonomy" id="990650"/>
    <lineage>
        <taxon>Eukaryota</taxon>
        <taxon>Fungi</taxon>
        <taxon>Dikarya</taxon>
        <taxon>Basidiomycota</taxon>
        <taxon>Agaricomycotina</taxon>
        <taxon>Agaricomycetes</taxon>
        <taxon>Phallomycetidae</taxon>
        <taxon>Geastrales</taxon>
        <taxon>Sphaerobolaceae</taxon>
        <taxon>Sphaerobolus</taxon>
    </lineage>
</organism>
<feature type="non-terminal residue" evidence="2">
    <location>
        <position position="92"/>
    </location>
</feature>
<protein>
    <recommendedName>
        <fullName evidence="1">DUF6532 domain-containing protein</fullName>
    </recommendedName>
</protein>